<dbReference type="Proteomes" id="UP000095284">
    <property type="component" value="Unplaced"/>
</dbReference>
<feature type="compositionally biased region" description="Low complexity" evidence="1">
    <location>
        <begin position="80"/>
        <end position="92"/>
    </location>
</feature>
<evidence type="ECO:0000256" key="1">
    <source>
        <dbReference type="SAM" id="MobiDB-lite"/>
    </source>
</evidence>
<feature type="compositionally biased region" description="Basic and acidic residues" evidence="1">
    <location>
        <begin position="57"/>
        <end position="79"/>
    </location>
</feature>
<evidence type="ECO:0000256" key="2">
    <source>
        <dbReference type="SAM" id="Phobius"/>
    </source>
</evidence>
<keyword evidence="2" id="KW-0472">Membrane</keyword>
<protein>
    <submittedName>
        <fullName evidence="4">Movement protein</fullName>
    </submittedName>
</protein>
<reference evidence="4" key="1">
    <citation type="submission" date="2016-11" db="UniProtKB">
        <authorList>
            <consortium name="WormBaseParasite"/>
        </authorList>
    </citation>
    <scope>IDENTIFICATION</scope>
</reference>
<evidence type="ECO:0000313" key="3">
    <source>
        <dbReference type="Proteomes" id="UP000095284"/>
    </source>
</evidence>
<evidence type="ECO:0000313" key="4">
    <source>
        <dbReference type="WBParaSite" id="BXY_0302300.1"/>
    </source>
</evidence>
<keyword evidence="2" id="KW-1133">Transmembrane helix</keyword>
<proteinExistence type="predicted"/>
<feature type="region of interest" description="Disordered" evidence="1">
    <location>
        <begin position="55"/>
        <end position="98"/>
    </location>
</feature>
<dbReference type="WBParaSite" id="BXY_0302300.1">
    <property type="protein sequence ID" value="BXY_0302300.1"/>
    <property type="gene ID" value="BXY_0302300"/>
</dbReference>
<organism evidence="3 4">
    <name type="scientific">Bursaphelenchus xylophilus</name>
    <name type="common">Pinewood nematode worm</name>
    <name type="synonym">Aphelenchoides xylophilus</name>
    <dbReference type="NCBI Taxonomy" id="6326"/>
    <lineage>
        <taxon>Eukaryota</taxon>
        <taxon>Metazoa</taxon>
        <taxon>Ecdysozoa</taxon>
        <taxon>Nematoda</taxon>
        <taxon>Chromadorea</taxon>
        <taxon>Rhabditida</taxon>
        <taxon>Tylenchina</taxon>
        <taxon>Tylenchomorpha</taxon>
        <taxon>Aphelenchoidea</taxon>
        <taxon>Aphelenchoididae</taxon>
        <taxon>Bursaphelenchus</taxon>
    </lineage>
</organism>
<keyword evidence="2" id="KW-0812">Transmembrane</keyword>
<accession>A0A1I7RQM8</accession>
<feature type="transmembrane region" description="Helical" evidence="2">
    <location>
        <begin position="25"/>
        <end position="46"/>
    </location>
</feature>
<name>A0A1I7RQM8_BURXY</name>
<sequence>MAVSTVPDPSVGHPYTRSPVSADKYWLLLLIIVCAGFIVGCACYSLRITKKRMRKSLQQDKRYRRGAFEGEGSSHRAEISCDVSDVSSNDSSGPTFNV</sequence>
<dbReference type="AlphaFoldDB" id="A0A1I7RQM8"/>